<keyword evidence="2" id="KW-1185">Reference proteome</keyword>
<dbReference type="Pfam" id="PF00314">
    <property type="entry name" value="Thaumatin"/>
    <property type="match status" value="1"/>
</dbReference>
<dbReference type="Proteomes" id="UP000050741">
    <property type="component" value="Unassembled WGS sequence"/>
</dbReference>
<sequence length="402" mass="43988">MSTDPLAAILGENAPEKENNGKPRQHKRIPALLSEVQTEHALTRETVKEMVQEAIEALKAKLVPKMEAIAESVVRIADALEEAEARGVFEKMSLEDGPEPEGELPQEEERDIEQPPNENDSQIGQGAKRGVSNGCHARENYGVRGGYRGNPRGYANNNHYGRGGHYNGHRGGHGNVEPQAQARRFYNMRRRGNCAGPSTSGGACHYVTFWMYNQCGKDLMVGGTAPGTVLNNGISKALISANSAAARIWFNKDYYNGQTLDNAQFYDVSYVDGFNVPISVLVKDCPGVRIASNFTFNSLLASLPIEMKKDMTYNNGQDLVGVQSVCNAYGTDVVCCRNAYGVPATCKPSAEHGWTSDQLAGYNTMHATFPDTYNYAYDDQNATKVCHGATEFHIGICTNLKF</sequence>
<name>A0A183CMY2_GLOPA</name>
<reference evidence="3" key="2">
    <citation type="submission" date="2016-06" db="UniProtKB">
        <authorList>
            <consortium name="WormBaseParasite"/>
        </authorList>
    </citation>
    <scope>IDENTIFICATION</scope>
</reference>
<dbReference type="Gene3D" id="2.60.110.10">
    <property type="entry name" value="Thaumatin"/>
    <property type="match status" value="1"/>
</dbReference>
<feature type="region of interest" description="Disordered" evidence="1">
    <location>
        <begin position="88"/>
        <end position="135"/>
    </location>
</feature>
<dbReference type="PANTHER" id="PTHR31013:SF2">
    <property type="entry name" value="THAUMATIN-LIKE PROTEIN"/>
    <property type="match status" value="1"/>
</dbReference>
<evidence type="ECO:0000313" key="3">
    <source>
        <dbReference type="WBParaSite" id="GPLIN_001423900"/>
    </source>
</evidence>
<protein>
    <submittedName>
        <fullName evidence="3">Thaumatin-like protein</fullName>
    </submittedName>
</protein>
<dbReference type="WBParaSite" id="GPLIN_001423900">
    <property type="protein sequence ID" value="GPLIN_001423900"/>
    <property type="gene ID" value="GPLIN_001423900"/>
</dbReference>
<accession>A0A183CMY2</accession>
<dbReference type="PROSITE" id="PS51367">
    <property type="entry name" value="THAUMATIN_2"/>
    <property type="match status" value="1"/>
</dbReference>
<reference evidence="2" key="1">
    <citation type="submission" date="2014-05" db="EMBL/GenBank/DDBJ databases">
        <title>The genome and life-stage specific transcriptomes of Globodera pallida elucidate key aspects of plant parasitism by a cyst nematode.</title>
        <authorList>
            <person name="Cotton J.A."/>
            <person name="Lilley C.J."/>
            <person name="Jones L.M."/>
            <person name="Kikuchi T."/>
            <person name="Reid A.J."/>
            <person name="Thorpe P."/>
            <person name="Tsai I.J."/>
            <person name="Beasley H."/>
            <person name="Blok V."/>
            <person name="Cock P.J.A."/>
            <person name="Van den Akker S.E."/>
            <person name="Holroyd N."/>
            <person name="Hunt M."/>
            <person name="Mantelin S."/>
            <person name="Naghra H."/>
            <person name="Pain A."/>
            <person name="Palomares-Rius J.E."/>
            <person name="Zarowiecki M."/>
            <person name="Berriman M."/>
            <person name="Jones J.T."/>
            <person name="Urwin P.E."/>
        </authorList>
    </citation>
    <scope>NUCLEOTIDE SEQUENCE [LARGE SCALE GENOMIC DNA]</scope>
    <source>
        <strain evidence="2">Lindley</strain>
    </source>
</reference>
<dbReference type="AlphaFoldDB" id="A0A183CMY2"/>
<evidence type="ECO:0000313" key="2">
    <source>
        <dbReference type="Proteomes" id="UP000050741"/>
    </source>
</evidence>
<evidence type="ECO:0000256" key="1">
    <source>
        <dbReference type="SAM" id="MobiDB-lite"/>
    </source>
</evidence>
<dbReference type="SMART" id="SM00205">
    <property type="entry name" value="THN"/>
    <property type="match status" value="1"/>
</dbReference>
<dbReference type="InterPro" id="IPR037176">
    <property type="entry name" value="Osmotin/thaumatin-like_sf"/>
</dbReference>
<dbReference type="InterPro" id="IPR001938">
    <property type="entry name" value="Thaumatin"/>
</dbReference>
<organism evidence="2 3">
    <name type="scientific">Globodera pallida</name>
    <name type="common">Potato cyst nematode worm</name>
    <name type="synonym">Heterodera pallida</name>
    <dbReference type="NCBI Taxonomy" id="36090"/>
    <lineage>
        <taxon>Eukaryota</taxon>
        <taxon>Metazoa</taxon>
        <taxon>Ecdysozoa</taxon>
        <taxon>Nematoda</taxon>
        <taxon>Chromadorea</taxon>
        <taxon>Rhabditida</taxon>
        <taxon>Tylenchina</taxon>
        <taxon>Tylenchomorpha</taxon>
        <taxon>Tylenchoidea</taxon>
        <taxon>Heteroderidae</taxon>
        <taxon>Heteroderinae</taxon>
        <taxon>Globodera</taxon>
    </lineage>
</organism>
<feature type="compositionally biased region" description="Acidic residues" evidence="1">
    <location>
        <begin position="96"/>
        <end position="111"/>
    </location>
</feature>
<proteinExistence type="predicted"/>
<dbReference type="PANTHER" id="PTHR31013">
    <property type="entry name" value="THAUMATIN FAMILY PROTEIN-RELATED"/>
    <property type="match status" value="1"/>
</dbReference>
<dbReference type="SUPFAM" id="SSF49870">
    <property type="entry name" value="Osmotin, thaumatin-like protein"/>
    <property type="match status" value="1"/>
</dbReference>
<feature type="region of interest" description="Disordered" evidence="1">
    <location>
        <begin position="1"/>
        <end position="27"/>
    </location>
</feature>